<sequence>MSGGTRTPRDANGSVAGGFAKGGFAEGITPWGDPRGGVGSTMRAALYWAPEVDDPLHALGARWLGRDPETAATVPQPEIPGLDLAEATAEARRYGLHATLKAPFRLAQPFPALREAVQRLAATTEPFDLPPLVLENFGGFLALREAEPCPALQALADEAVRQLDPCRAPLSEAERARRRPERLDASRREKLDRWGYPDVFEDWRFHVTLTRRLSPEEEALVRPVLERHLGDIPARPRRVTSVSLFTQGSPEVPFLISERFPLGAAAGAG</sequence>
<dbReference type="InterPro" id="IPR009389">
    <property type="entry name" value="DUF1045"/>
</dbReference>
<keyword evidence="2" id="KW-1185">Reference proteome</keyword>
<dbReference type="Gene3D" id="3.90.1140.10">
    <property type="entry name" value="Cyclic phosphodiesterase"/>
    <property type="match status" value="1"/>
</dbReference>
<dbReference type="RefSeq" id="WP_377046221.1">
    <property type="nucleotide sequence ID" value="NZ_JBHLUN010000015.1"/>
</dbReference>
<comment type="caution">
    <text evidence="1">The sequence shown here is derived from an EMBL/GenBank/DDBJ whole genome shotgun (WGS) entry which is preliminary data.</text>
</comment>
<dbReference type="Proteomes" id="UP001589865">
    <property type="component" value="Unassembled WGS sequence"/>
</dbReference>
<gene>
    <name evidence="1" type="ORF">ACFFGY_19635</name>
</gene>
<reference evidence="1 2" key="1">
    <citation type="submission" date="2024-09" db="EMBL/GenBank/DDBJ databases">
        <authorList>
            <person name="Sun Q."/>
            <person name="Mori K."/>
        </authorList>
    </citation>
    <scope>NUCLEOTIDE SEQUENCE [LARGE SCALE GENOMIC DNA]</scope>
    <source>
        <strain evidence="1 2">TBRC 5777</strain>
    </source>
</reference>
<protein>
    <submittedName>
        <fullName evidence="1">DUF1045 domain-containing protein</fullName>
    </submittedName>
</protein>
<organism evidence="1 2">
    <name type="scientific">Roseomonas elaeocarpi</name>
    <dbReference type="NCBI Taxonomy" id="907779"/>
    <lineage>
        <taxon>Bacteria</taxon>
        <taxon>Pseudomonadati</taxon>
        <taxon>Pseudomonadota</taxon>
        <taxon>Alphaproteobacteria</taxon>
        <taxon>Acetobacterales</taxon>
        <taxon>Roseomonadaceae</taxon>
        <taxon>Roseomonas</taxon>
    </lineage>
</organism>
<evidence type="ECO:0000313" key="2">
    <source>
        <dbReference type="Proteomes" id="UP001589865"/>
    </source>
</evidence>
<dbReference type="PIRSF" id="PIRSF033328">
    <property type="entry name" value="Phest_Mll4975"/>
    <property type="match status" value="1"/>
</dbReference>
<dbReference type="EMBL" id="JBHLUN010000015">
    <property type="protein sequence ID" value="MFC0410471.1"/>
    <property type="molecule type" value="Genomic_DNA"/>
</dbReference>
<name>A0ABV6JXL0_9PROT</name>
<proteinExistence type="predicted"/>
<dbReference type="Pfam" id="PF06299">
    <property type="entry name" value="DUF1045"/>
    <property type="match status" value="1"/>
</dbReference>
<accession>A0ABV6JXL0</accession>
<evidence type="ECO:0000313" key="1">
    <source>
        <dbReference type="EMBL" id="MFC0410471.1"/>
    </source>
</evidence>